<feature type="transmembrane region" description="Helical" evidence="2">
    <location>
        <begin position="49"/>
        <end position="75"/>
    </location>
</feature>
<dbReference type="EMBL" id="RXPE01000004">
    <property type="protein sequence ID" value="RTR29466.1"/>
    <property type="molecule type" value="Genomic_DNA"/>
</dbReference>
<evidence type="ECO:0000256" key="2">
    <source>
        <dbReference type="SAM" id="Phobius"/>
    </source>
</evidence>
<proteinExistence type="predicted"/>
<keyword evidence="2" id="KW-0812">Transmembrane</keyword>
<name>A0A3S0KFM1_9DEIO</name>
<feature type="region of interest" description="Disordered" evidence="1">
    <location>
        <begin position="1"/>
        <end position="38"/>
    </location>
</feature>
<evidence type="ECO:0000313" key="3">
    <source>
        <dbReference type="EMBL" id="RTR29466.1"/>
    </source>
</evidence>
<keyword evidence="2" id="KW-0472">Membrane</keyword>
<evidence type="ECO:0000313" key="4">
    <source>
        <dbReference type="Proteomes" id="UP000277766"/>
    </source>
</evidence>
<keyword evidence="4" id="KW-1185">Reference proteome</keyword>
<reference evidence="3 4" key="1">
    <citation type="submission" date="2018-12" db="EMBL/GenBank/DDBJ databases">
        <title>Deinococcus radiophilus ATCC 27603 genome sequencing and assembly.</title>
        <authorList>
            <person name="Maclea K.S."/>
            <person name="Maynard C.R."/>
        </authorList>
    </citation>
    <scope>NUCLEOTIDE SEQUENCE [LARGE SCALE GENOMIC DNA]</scope>
    <source>
        <strain evidence="3 4">ATCC 27603</strain>
    </source>
</reference>
<dbReference type="Proteomes" id="UP000277766">
    <property type="component" value="Unassembled WGS sequence"/>
</dbReference>
<sequence>MTHKRFAKSSDQRVQLDEPARLRPMTPEPPLPQPDVQREAAPPSVFQRVFGLAMAGMAGIAALGLLLIFSVVAFVTGHGALGAALLALTLLVVLVIGYLGLQTAQRGVRQGRRRAAEVREDLNLDRASLEQRGAERDLIRLLNRHESRLPATSRPQLRATVSAMHAAMQATRGELGREAYEVRQAAQEDLPRLLELAGPEQQADLAEALGLIERRMGQIADEQRQRQRRDYDTQREYLRGKYAPGEALSDHD</sequence>
<feature type="compositionally biased region" description="Basic and acidic residues" evidence="1">
    <location>
        <begin position="220"/>
        <end position="239"/>
    </location>
</feature>
<dbReference type="AlphaFoldDB" id="A0A3S0KFM1"/>
<gene>
    <name evidence="3" type="ORF">EJ104_03510</name>
</gene>
<feature type="compositionally biased region" description="Basic and acidic residues" evidence="1">
    <location>
        <begin position="8"/>
        <end position="21"/>
    </location>
</feature>
<comment type="caution">
    <text evidence="3">The sequence shown here is derived from an EMBL/GenBank/DDBJ whole genome shotgun (WGS) entry which is preliminary data.</text>
</comment>
<evidence type="ECO:0000256" key="1">
    <source>
        <dbReference type="SAM" id="MobiDB-lite"/>
    </source>
</evidence>
<dbReference type="RefSeq" id="WP_126351377.1">
    <property type="nucleotide sequence ID" value="NZ_CP086380.1"/>
</dbReference>
<organism evidence="3 4">
    <name type="scientific">Deinococcus radiophilus</name>
    <dbReference type="NCBI Taxonomy" id="32062"/>
    <lineage>
        <taxon>Bacteria</taxon>
        <taxon>Thermotogati</taxon>
        <taxon>Deinococcota</taxon>
        <taxon>Deinococci</taxon>
        <taxon>Deinococcales</taxon>
        <taxon>Deinococcaceae</taxon>
        <taxon>Deinococcus</taxon>
    </lineage>
</organism>
<feature type="region of interest" description="Disordered" evidence="1">
    <location>
        <begin position="220"/>
        <end position="252"/>
    </location>
</feature>
<keyword evidence="2" id="KW-1133">Transmembrane helix</keyword>
<accession>A0A3S0KFM1</accession>
<dbReference type="OrthoDB" id="60951at2"/>
<protein>
    <submittedName>
        <fullName evidence="3">Uncharacterized protein</fullName>
    </submittedName>
</protein>
<feature type="transmembrane region" description="Helical" evidence="2">
    <location>
        <begin position="81"/>
        <end position="101"/>
    </location>
</feature>